<dbReference type="SMART" id="SM00076">
    <property type="entry name" value="IFabd"/>
    <property type="match status" value="1"/>
</dbReference>
<dbReference type="GO" id="GO:0005125">
    <property type="term" value="F:cytokine activity"/>
    <property type="evidence" value="ECO:0007669"/>
    <property type="project" value="UniProtKB-KW"/>
</dbReference>
<comment type="subcellular location">
    <subcellularLocation>
        <location evidence="1">Secreted</location>
    </subcellularLocation>
</comment>
<gene>
    <name evidence="7" type="primary">IF1FA</name>
</gene>
<evidence type="ECO:0000256" key="1">
    <source>
        <dbReference type="ARBA" id="ARBA00004613"/>
    </source>
</evidence>
<dbReference type="PANTHER" id="PTHR11691:SF6">
    <property type="entry name" value="INTERFERON KAPPA"/>
    <property type="match status" value="1"/>
</dbReference>
<dbReference type="AlphaFoldDB" id="A0A7R8C3W5"/>
<evidence type="ECO:0000256" key="3">
    <source>
        <dbReference type="ARBA" id="ARBA00022525"/>
    </source>
</evidence>
<keyword evidence="5" id="KW-1015">Disulfide bond</keyword>
<organism evidence="7">
    <name type="scientific">Loxodonta africana</name>
    <name type="common">African elephant</name>
    <dbReference type="NCBI Taxonomy" id="9785"/>
    <lineage>
        <taxon>Eukaryota</taxon>
        <taxon>Metazoa</taxon>
        <taxon>Chordata</taxon>
        <taxon>Craniata</taxon>
        <taxon>Vertebrata</taxon>
        <taxon>Euteleostomi</taxon>
        <taxon>Mammalia</taxon>
        <taxon>Eutheria</taxon>
        <taxon>Afrotheria</taxon>
        <taxon>Proboscidea</taxon>
        <taxon>Elephantidae</taxon>
        <taxon>Loxodonta</taxon>
    </lineage>
</organism>
<keyword evidence="3" id="KW-0964">Secreted</keyword>
<evidence type="ECO:0000313" key="7">
    <source>
        <dbReference type="EMBL" id="CAB0000568.1"/>
    </source>
</evidence>
<dbReference type="EMBL" id="LR761302">
    <property type="protein sequence ID" value="CAB0000568.1"/>
    <property type="molecule type" value="Genomic_DNA"/>
</dbReference>
<keyword evidence="2 6" id="KW-0202">Cytokine</keyword>
<sequence>MNAKPDVIRKYFWPICLVGLFLTSVLSQSCDLLYVHLNRVTWQNLKLLSHMSNPFPVECLKEKKAFELPQEILSHTQPVKRHIEEAFYEISSQVFNIFSQHACKSAWDEKHLKQIQIGLHQQVEYLERCLEEEEKESEDMKQMEEKISGSGDRETLLNNLKLRRYFNRLGNFLKDKKYSQCAWEIVLVEIRRCVFYYFQKFTTLLRKK</sequence>
<keyword evidence="4 6" id="KW-0051">Antiviral defense</keyword>
<dbReference type="FunFam" id="1.20.1250.10:FF:000044">
    <property type="entry name" value="Interferon kappa"/>
    <property type="match status" value="1"/>
</dbReference>
<dbReference type="GO" id="GO:0051607">
    <property type="term" value="P:defense response to virus"/>
    <property type="evidence" value="ECO:0007669"/>
    <property type="project" value="UniProtKB-KW"/>
</dbReference>
<dbReference type="GO" id="GO:0005615">
    <property type="term" value="C:extracellular space"/>
    <property type="evidence" value="ECO:0007669"/>
    <property type="project" value="UniProtKB-KW"/>
</dbReference>
<reference evidence="7" key="1">
    <citation type="journal article" date="2020" name="Genomics">
        <title>Comparative genomic analysis of eutherian interferon genes.</title>
        <authorList>
            <person name="Premzl M."/>
        </authorList>
    </citation>
    <scope>NUCLEOTIDE SEQUENCE</scope>
</reference>
<dbReference type="PROSITE" id="PS00252">
    <property type="entry name" value="INTERFERON_A_B_D"/>
    <property type="match status" value="1"/>
</dbReference>
<dbReference type="PANTHER" id="PTHR11691">
    <property type="entry name" value="TYPE I INTERFERON"/>
    <property type="match status" value="1"/>
</dbReference>
<dbReference type="SUPFAM" id="SSF47266">
    <property type="entry name" value="4-helical cytokines"/>
    <property type="match status" value="1"/>
</dbReference>
<protein>
    <submittedName>
        <fullName evidence="7">Interferon 1FA</fullName>
    </submittedName>
</protein>
<dbReference type="GO" id="GO:0005126">
    <property type="term" value="F:cytokine receptor binding"/>
    <property type="evidence" value="ECO:0007669"/>
    <property type="project" value="InterPro"/>
</dbReference>
<evidence type="ECO:0000256" key="4">
    <source>
        <dbReference type="ARBA" id="ARBA00023118"/>
    </source>
</evidence>
<dbReference type="Gene3D" id="1.20.1250.10">
    <property type="match status" value="1"/>
</dbReference>
<dbReference type="InterPro" id="IPR000471">
    <property type="entry name" value="Interferon_alpha/beta/delta"/>
</dbReference>
<dbReference type="Pfam" id="PF00143">
    <property type="entry name" value="Interferon"/>
    <property type="match status" value="1"/>
</dbReference>
<comment type="similarity">
    <text evidence="6">Belongs to the alpha/beta interferon family.</text>
</comment>
<dbReference type="PRINTS" id="PR00266">
    <property type="entry name" value="INTERFERONAB"/>
</dbReference>
<name>A0A7R8C3W5_LOXAF</name>
<evidence type="ECO:0000256" key="5">
    <source>
        <dbReference type="ARBA" id="ARBA00023157"/>
    </source>
</evidence>
<evidence type="ECO:0000256" key="6">
    <source>
        <dbReference type="RuleBase" id="RU000436"/>
    </source>
</evidence>
<dbReference type="InterPro" id="IPR009079">
    <property type="entry name" value="4_helix_cytokine-like_core"/>
</dbReference>
<accession>A0A7R8C3W5</accession>
<proteinExistence type="inferred from homology"/>
<evidence type="ECO:0000256" key="2">
    <source>
        <dbReference type="ARBA" id="ARBA00022514"/>
    </source>
</evidence>
<dbReference type="PROSITE" id="PS51257">
    <property type="entry name" value="PROKAR_LIPOPROTEIN"/>
    <property type="match status" value="1"/>
</dbReference>